<evidence type="ECO:0000313" key="2">
    <source>
        <dbReference type="Proteomes" id="UP001209701"/>
    </source>
</evidence>
<comment type="caution">
    <text evidence="1">The sequence shown here is derived from an EMBL/GenBank/DDBJ whole genome shotgun (WGS) entry which is preliminary data.</text>
</comment>
<keyword evidence="2" id="KW-1185">Reference proteome</keyword>
<accession>A0ABT2YKY8</accession>
<evidence type="ECO:0000313" key="1">
    <source>
        <dbReference type="EMBL" id="MCV2370606.1"/>
    </source>
</evidence>
<dbReference type="RefSeq" id="WP_263573197.1">
    <property type="nucleotide sequence ID" value="NZ_JAJIRN010000010.1"/>
</dbReference>
<dbReference type="SUPFAM" id="SSF160387">
    <property type="entry name" value="NosL/MerB-like"/>
    <property type="match status" value="1"/>
</dbReference>
<dbReference type="PANTHER" id="PTHR41247">
    <property type="entry name" value="HTH-TYPE TRANSCRIPTIONAL REPRESSOR YCNK"/>
    <property type="match status" value="1"/>
</dbReference>
<sequence>MLNFCSPSAPGLGRFGRLAWASLLTLALAGSLQLLPGRPSVPAEAPPGDVCLVAPPTPYDPRSGLDLLAARAVPPHARCPVCGMFPARSLEWAAQVIFADNGEAQFFDSPLSLFIYLQDVARFSRGRNAAEIGASYVTDASSGALIRAETAIYVQGSDALGPMRAGNLPAFADAAGAQAFADKRGGALLRFEQIDAKLLTRMDARGPHRH</sequence>
<name>A0ABT2YKY8_9BURK</name>
<dbReference type="PANTHER" id="PTHR41247:SF1">
    <property type="entry name" value="HTH-TYPE TRANSCRIPTIONAL REPRESSOR YCNK"/>
    <property type="match status" value="1"/>
</dbReference>
<proteinExistence type="predicted"/>
<protein>
    <submittedName>
        <fullName evidence="1">Nitrous oxide reductase accessory protein NosL</fullName>
    </submittedName>
</protein>
<dbReference type="Pfam" id="PF05573">
    <property type="entry name" value="NosL"/>
    <property type="match status" value="1"/>
</dbReference>
<dbReference type="Gene3D" id="3.30.70.2050">
    <property type="match status" value="1"/>
</dbReference>
<dbReference type="Proteomes" id="UP001209701">
    <property type="component" value="Unassembled WGS sequence"/>
</dbReference>
<reference evidence="1 2" key="1">
    <citation type="submission" date="2021-11" db="EMBL/GenBank/DDBJ databases">
        <authorList>
            <person name="Liang Q."/>
            <person name="Mou H."/>
            <person name="Liu Z."/>
        </authorList>
    </citation>
    <scope>NUCLEOTIDE SEQUENCE [LARGE SCALE GENOMIC DNA]</scope>
    <source>
        <strain evidence="1 2">CHU3</strain>
    </source>
</reference>
<organism evidence="1 2">
    <name type="scientific">Roseateles oligotrophus</name>
    <dbReference type="NCBI Taxonomy" id="1769250"/>
    <lineage>
        <taxon>Bacteria</taxon>
        <taxon>Pseudomonadati</taxon>
        <taxon>Pseudomonadota</taxon>
        <taxon>Betaproteobacteria</taxon>
        <taxon>Burkholderiales</taxon>
        <taxon>Sphaerotilaceae</taxon>
        <taxon>Roseateles</taxon>
    </lineage>
</organism>
<gene>
    <name evidence="1" type="ORF">LNV07_21185</name>
</gene>
<dbReference type="EMBL" id="JAJIRN010000010">
    <property type="protein sequence ID" value="MCV2370606.1"/>
    <property type="molecule type" value="Genomic_DNA"/>
</dbReference>
<dbReference type="InterPro" id="IPR008719">
    <property type="entry name" value="N2O_reductase_NosL"/>
</dbReference>